<dbReference type="InterPro" id="IPR036259">
    <property type="entry name" value="MFS_trans_sf"/>
</dbReference>
<dbReference type="EMBL" id="KV454540">
    <property type="protein sequence ID" value="ODV67698.1"/>
    <property type="molecule type" value="Genomic_DNA"/>
</dbReference>
<feature type="transmembrane region" description="Helical" evidence="7">
    <location>
        <begin position="77"/>
        <end position="97"/>
    </location>
</feature>
<evidence type="ECO:0000259" key="8">
    <source>
        <dbReference type="PROSITE" id="PS50850"/>
    </source>
</evidence>
<dbReference type="Pfam" id="PF00083">
    <property type="entry name" value="Sugar_tr"/>
    <property type="match status" value="1"/>
</dbReference>
<evidence type="ECO:0000256" key="2">
    <source>
        <dbReference type="ARBA" id="ARBA00010992"/>
    </source>
</evidence>
<keyword evidence="3" id="KW-0813">Transport</keyword>
<evidence type="ECO:0000256" key="1">
    <source>
        <dbReference type="ARBA" id="ARBA00004141"/>
    </source>
</evidence>
<proteinExistence type="inferred from homology"/>
<feature type="transmembrane region" description="Helical" evidence="7">
    <location>
        <begin position="375"/>
        <end position="397"/>
    </location>
</feature>
<dbReference type="SUPFAM" id="SSF103473">
    <property type="entry name" value="MFS general substrate transporter"/>
    <property type="match status" value="1"/>
</dbReference>
<dbReference type="InterPro" id="IPR003663">
    <property type="entry name" value="Sugar/inositol_transpt"/>
</dbReference>
<feature type="transmembrane region" description="Helical" evidence="7">
    <location>
        <begin position="289"/>
        <end position="314"/>
    </location>
</feature>
<comment type="subcellular location">
    <subcellularLocation>
        <location evidence="1">Membrane</location>
        <topology evidence="1">Multi-pass membrane protein</topology>
    </subcellularLocation>
</comment>
<keyword evidence="10" id="KW-1185">Reference proteome</keyword>
<evidence type="ECO:0000256" key="5">
    <source>
        <dbReference type="ARBA" id="ARBA00022989"/>
    </source>
</evidence>
<dbReference type="InterPro" id="IPR005828">
    <property type="entry name" value="MFS_sugar_transport-like"/>
</dbReference>
<protein>
    <submittedName>
        <fullName evidence="9">Hexose transporter of the major facilitator superfamily</fullName>
    </submittedName>
</protein>
<accession>A0A1E4RK97</accession>
<comment type="similarity">
    <text evidence="2">Belongs to the major facilitator superfamily. Sugar transporter (TC 2.A.1.1) family.</text>
</comment>
<gene>
    <name evidence="9" type="ORF">HYPBUDRAFT_107241</name>
</gene>
<dbReference type="InterPro" id="IPR005829">
    <property type="entry name" value="Sugar_transporter_CS"/>
</dbReference>
<dbReference type="GeneID" id="30993086"/>
<dbReference type="STRING" id="984485.A0A1E4RK97"/>
<evidence type="ECO:0000313" key="9">
    <source>
        <dbReference type="EMBL" id="ODV67698.1"/>
    </source>
</evidence>
<evidence type="ECO:0000256" key="4">
    <source>
        <dbReference type="ARBA" id="ARBA00022692"/>
    </source>
</evidence>
<dbReference type="GO" id="GO:0015149">
    <property type="term" value="F:hexose transmembrane transporter activity"/>
    <property type="evidence" value="ECO:0007669"/>
    <property type="project" value="TreeGrafter"/>
</dbReference>
<dbReference type="InterPro" id="IPR020846">
    <property type="entry name" value="MFS_dom"/>
</dbReference>
<feature type="domain" description="Major facilitator superfamily (MFS) profile" evidence="8">
    <location>
        <begin position="17"/>
        <end position="466"/>
    </location>
</feature>
<dbReference type="InterPro" id="IPR045263">
    <property type="entry name" value="GLUT"/>
</dbReference>
<feature type="transmembrane region" description="Helical" evidence="7">
    <location>
        <begin position="109"/>
        <end position="132"/>
    </location>
</feature>
<dbReference type="PANTHER" id="PTHR23503:SF8">
    <property type="entry name" value="FACILITATED GLUCOSE TRANSPORTER PROTEIN 1"/>
    <property type="match status" value="1"/>
</dbReference>
<name>A0A1E4RK97_9ASCO</name>
<dbReference type="GO" id="GO:0016020">
    <property type="term" value="C:membrane"/>
    <property type="evidence" value="ECO:0007669"/>
    <property type="project" value="UniProtKB-SubCell"/>
</dbReference>
<evidence type="ECO:0000256" key="7">
    <source>
        <dbReference type="SAM" id="Phobius"/>
    </source>
</evidence>
<dbReference type="PANTHER" id="PTHR23503">
    <property type="entry name" value="SOLUTE CARRIER FAMILY 2"/>
    <property type="match status" value="1"/>
</dbReference>
<keyword evidence="6 7" id="KW-0472">Membrane</keyword>
<dbReference type="OrthoDB" id="4540492at2759"/>
<dbReference type="AlphaFoldDB" id="A0A1E4RK97"/>
<feature type="transmembrane region" description="Helical" evidence="7">
    <location>
        <begin position="437"/>
        <end position="459"/>
    </location>
</feature>
<dbReference type="Gene3D" id="1.20.1250.20">
    <property type="entry name" value="MFS general substrate transporter like domains"/>
    <property type="match status" value="1"/>
</dbReference>
<sequence>MEEREVRHSVTPRLAWSTVIACLGTFQFGFHLSVMNAPQKYITCQYEDLEYWLLVYEKTVWEKFGFPQCKEASTTQVAMITACFTIGGLLSLIFLGVFGVAHSHGRKKIALVTSVLFMIGCLSIAMSTNLLVIDVGRLLTGIAAGGSVIANPIWILELTPNNHRGLLGSLVQLAVAIGILSAQVVSIFWANPIQWRMVFVFGAGIALIQGIALVSSIESPKWLVIHKGDLPQATEIMSSIRSETHTIDLEISSWMEDEPNESTRLIKTQPVTMTDFLCKQKLRKEMFSVLVLLTGQQLCGMNAITFYGVSILTLHASFNVLYITTSLAACNALVLLLISPLVDRLGRKPLLIASLAVMSLSAMLMAWSITSNRDIIIGLACFSFVTGYSIGIGPLPFMMIPELTSVDTVGVAQLFGSASNWLANILVAFLVPLGQKYYGSEACFAAFAIICIIYLLTVLQIGSHWP</sequence>
<keyword evidence="5 7" id="KW-1133">Transmembrane helix</keyword>
<feature type="transmembrane region" description="Helical" evidence="7">
    <location>
        <begin position="350"/>
        <end position="369"/>
    </location>
</feature>
<feature type="transmembrane region" description="Helical" evidence="7">
    <location>
        <begin position="12"/>
        <end position="30"/>
    </location>
</feature>
<organism evidence="9 10">
    <name type="scientific">Hyphopichia burtonii NRRL Y-1933</name>
    <dbReference type="NCBI Taxonomy" id="984485"/>
    <lineage>
        <taxon>Eukaryota</taxon>
        <taxon>Fungi</taxon>
        <taxon>Dikarya</taxon>
        <taxon>Ascomycota</taxon>
        <taxon>Saccharomycotina</taxon>
        <taxon>Pichiomycetes</taxon>
        <taxon>Debaryomycetaceae</taxon>
        <taxon>Hyphopichia</taxon>
    </lineage>
</organism>
<dbReference type="PRINTS" id="PR00171">
    <property type="entry name" value="SUGRTRNSPORT"/>
</dbReference>
<dbReference type="RefSeq" id="XP_020076765.1">
    <property type="nucleotide sequence ID" value="XM_020218536.1"/>
</dbReference>
<dbReference type="PROSITE" id="PS00216">
    <property type="entry name" value="SUGAR_TRANSPORT_1"/>
    <property type="match status" value="1"/>
</dbReference>
<feature type="transmembrane region" description="Helical" evidence="7">
    <location>
        <begin position="170"/>
        <end position="189"/>
    </location>
</feature>
<dbReference type="Proteomes" id="UP000095085">
    <property type="component" value="Unassembled WGS sequence"/>
</dbReference>
<evidence type="ECO:0000256" key="3">
    <source>
        <dbReference type="ARBA" id="ARBA00022448"/>
    </source>
</evidence>
<keyword evidence="4 7" id="KW-0812">Transmembrane</keyword>
<feature type="transmembrane region" description="Helical" evidence="7">
    <location>
        <begin position="138"/>
        <end position="158"/>
    </location>
</feature>
<feature type="transmembrane region" description="Helical" evidence="7">
    <location>
        <begin position="195"/>
        <end position="217"/>
    </location>
</feature>
<dbReference type="PROSITE" id="PS50850">
    <property type="entry name" value="MFS"/>
    <property type="match status" value="1"/>
</dbReference>
<evidence type="ECO:0000313" key="10">
    <source>
        <dbReference type="Proteomes" id="UP000095085"/>
    </source>
</evidence>
<feature type="transmembrane region" description="Helical" evidence="7">
    <location>
        <begin position="320"/>
        <end position="338"/>
    </location>
</feature>
<reference evidence="10" key="1">
    <citation type="submission" date="2016-05" db="EMBL/GenBank/DDBJ databases">
        <title>Comparative genomics of biotechnologically important yeasts.</title>
        <authorList>
            <consortium name="DOE Joint Genome Institute"/>
            <person name="Riley R."/>
            <person name="Haridas S."/>
            <person name="Wolfe K.H."/>
            <person name="Lopes M.R."/>
            <person name="Hittinger C.T."/>
            <person name="Goker M."/>
            <person name="Salamov A."/>
            <person name="Wisecaver J."/>
            <person name="Long T.M."/>
            <person name="Aerts A.L."/>
            <person name="Barry K."/>
            <person name="Choi C."/>
            <person name="Clum A."/>
            <person name="Coughlan A.Y."/>
            <person name="Deshpande S."/>
            <person name="Douglass A.P."/>
            <person name="Hanson S.J."/>
            <person name="Klenk H.-P."/>
            <person name="Labutti K."/>
            <person name="Lapidus A."/>
            <person name="Lindquist E."/>
            <person name="Lipzen A."/>
            <person name="Meier-Kolthoff J.P."/>
            <person name="Ohm R.A."/>
            <person name="Otillar R.P."/>
            <person name="Pangilinan J."/>
            <person name="Peng Y."/>
            <person name="Rokas A."/>
            <person name="Rosa C.A."/>
            <person name="Scheuner C."/>
            <person name="Sibirny A.A."/>
            <person name="Slot J.C."/>
            <person name="Stielow J.B."/>
            <person name="Sun H."/>
            <person name="Kurtzman C.P."/>
            <person name="Blackwell M."/>
            <person name="Grigoriev I.V."/>
            <person name="Jeffries T.W."/>
        </authorList>
    </citation>
    <scope>NUCLEOTIDE SEQUENCE [LARGE SCALE GENOMIC DNA]</scope>
    <source>
        <strain evidence="10">NRRL Y-1933</strain>
    </source>
</reference>
<evidence type="ECO:0000256" key="6">
    <source>
        <dbReference type="ARBA" id="ARBA00023136"/>
    </source>
</evidence>
<feature type="transmembrane region" description="Helical" evidence="7">
    <location>
        <begin position="409"/>
        <end position="431"/>
    </location>
</feature>